<sequence length="269" mass="27334">MRRVLAAVDASPVAAEVMRAAVVFADVLGASPEGLHVAAEPDPGLGAQAAATGLRLVHRPGAPHAVIHQAMSEPGVVLGVLGTSGAGGARQRPGRVARAVLAGAPGPVVAVPPGSFPQDRRHVCRAVVPLDGRARAAAAVEPIVTTLVDAGVDVVLVHVVEDVDLLPLVRAHAARLGRTAHPGRRQEAEVPRRLHVTHGDPATVILDACLAEDAELVVVGWAQDLSGRRAATVRHLLAGSPVPVLLVPASSVATDLLAWEAHGAAAGST</sequence>
<dbReference type="PANTHER" id="PTHR46268:SF6">
    <property type="entry name" value="UNIVERSAL STRESS PROTEIN UP12"/>
    <property type="match status" value="1"/>
</dbReference>
<dbReference type="InterPro" id="IPR006016">
    <property type="entry name" value="UspA"/>
</dbReference>
<dbReference type="SUPFAM" id="SSF52402">
    <property type="entry name" value="Adenine nucleotide alpha hydrolases-like"/>
    <property type="match status" value="2"/>
</dbReference>
<dbReference type="RefSeq" id="WP_304601455.1">
    <property type="nucleotide sequence ID" value="NZ_JAUQYP010000001.1"/>
</dbReference>
<evidence type="ECO:0000256" key="1">
    <source>
        <dbReference type="ARBA" id="ARBA00008791"/>
    </source>
</evidence>
<dbReference type="EMBL" id="JAUQYP010000001">
    <property type="protein sequence ID" value="MDO8107852.1"/>
    <property type="molecule type" value="Genomic_DNA"/>
</dbReference>
<evidence type="ECO:0000259" key="2">
    <source>
        <dbReference type="Pfam" id="PF00582"/>
    </source>
</evidence>
<dbReference type="PANTHER" id="PTHR46268">
    <property type="entry name" value="STRESS RESPONSE PROTEIN NHAX"/>
    <property type="match status" value="1"/>
</dbReference>
<dbReference type="Proteomes" id="UP001232536">
    <property type="component" value="Unassembled WGS sequence"/>
</dbReference>
<accession>A0ABT9DAB6</accession>
<dbReference type="PRINTS" id="PR01438">
    <property type="entry name" value="UNVRSLSTRESS"/>
</dbReference>
<name>A0ABT9DAB6_9CELL</name>
<keyword evidence="4" id="KW-1185">Reference proteome</keyword>
<proteinExistence type="inferred from homology"/>
<reference evidence="3 4" key="1">
    <citation type="submission" date="2023-07" db="EMBL/GenBank/DDBJ databases">
        <title>Description of novel actinomycetes strains, isolated from tidal flat sediment.</title>
        <authorList>
            <person name="Lu C."/>
        </authorList>
    </citation>
    <scope>NUCLEOTIDE SEQUENCE [LARGE SCALE GENOMIC DNA]</scope>
    <source>
        <strain evidence="3 4">SYSU T00b441</strain>
    </source>
</reference>
<feature type="domain" description="UspA" evidence="2">
    <location>
        <begin position="126"/>
        <end position="248"/>
    </location>
</feature>
<comment type="caution">
    <text evidence="3">The sequence shown here is derived from an EMBL/GenBank/DDBJ whole genome shotgun (WGS) entry which is preliminary data.</text>
</comment>
<evidence type="ECO:0000313" key="4">
    <source>
        <dbReference type="Proteomes" id="UP001232536"/>
    </source>
</evidence>
<dbReference type="Gene3D" id="3.40.50.12370">
    <property type="match status" value="1"/>
</dbReference>
<protein>
    <submittedName>
        <fullName evidence="3">Universal stress protein</fullName>
    </submittedName>
</protein>
<dbReference type="Pfam" id="PF00582">
    <property type="entry name" value="Usp"/>
    <property type="match status" value="1"/>
</dbReference>
<evidence type="ECO:0000313" key="3">
    <source>
        <dbReference type="EMBL" id="MDO8107852.1"/>
    </source>
</evidence>
<dbReference type="InterPro" id="IPR006015">
    <property type="entry name" value="Universal_stress_UspA"/>
</dbReference>
<organism evidence="3 4">
    <name type="scientific">Actinotalea lenta</name>
    <dbReference type="NCBI Taxonomy" id="3064654"/>
    <lineage>
        <taxon>Bacteria</taxon>
        <taxon>Bacillati</taxon>
        <taxon>Actinomycetota</taxon>
        <taxon>Actinomycetes</taxon>
        <taxon>Micrococcales</taxon>
        <taxon>Cellulomonadaceae</taxon>
        <taxon>Actinotalea</taxon>
    </lineage>
</organism>
<comment type="similarity">
    <text evidence="1">Belongs to the universal stress protein A family.</text>
</comment>
<gene>
    <name evidence="3" type="ORF">Q6348_11665</name>
</gene>